<protein>
    <recommendedName>
        <fullName evidence="2">Alpha/beta hydrolase fold-3 domain-containing protein</fullName>
    </recommendedName>
</protein>
<name>M2T6C8_COCH5</name>
<dbReference type="GO" id="GO:0016787">
    <property type="term" value="F:hydrolase activity"/>
    <property type="evidence" value="ECO:0007669"/>
    <property type="project" value="UniProtKB-KW"/>
</dbReference>
<dbReference type="OrthoDB" id="19653at2759"/>
<dbReference type="AlphaFoldDB" id="M2T6C8"/>
<dbReference type="Pfam" id="PF07859">
    <property type="entry name" value="Abhydrolase_3"/>
    <property type="match status" value="1"/>
</dbReference>
<dbReference type="InterPro" id="IPR029058">
    <property type="entry name" value="AB_hydrolase_fold"/>
</dbReference>
<reference evidence="4" key="2">
    <citation type="journal article" date="2013" name="PLoS Genet.">
        <title>Comparative genome structure, secondary metabolite, and effector coding capacity across Cochliobolus pathogens.</title>
        <authorList>
            <person name="Condon B.J."/>
            <person name="Leng Y."/>
            <person name="Wu D."/>
            <person name="Bushley K.E."/>
            <person name="Ohm R.A."/>
            <person name="Otillar R."/>
            <person name="Martin J."/>
            <person name="Schackwitz W."/>
            <person name="Grimwood J."/>
            <person name="MohdZainudin N."/>
            <person name="Xue C."/>
            <person name="Wang R."/>
            <person name="Manning V.A."/>
            <person name="Dhillon B."/>
            <person name="Tu Z.J."/>
            <person name="Steffenson B.J."/>
            <person name="Salamov A."/>
            <person name="Sun H."/>
            <person name="Lowry S."/>
            <person name="LaButti K."/>
            <person name="Han J."/>
            <person name="Copeland A."/>
            <person name="Lindquist E."/>
            <person name="Barry K."/>
            <person name="Schmutz J."/>
            <person name="Baker S.E."/>
            <person name="Ciuffetti L.M."/>
            <person name="Grigoriev I.V."/>
            <person name="Zhong S."/>
            <person name="Turgeon B.G."/>
        </authorList>
    </citation>
    <scope>NUCLEOTIDE SEQUENCE [LARGE SCALE GENOMIC DNA]</scope>
    <source>
        <strain evidence="4">C5 / ATCC 48332 / race O</strain>
    </source>
</reference>
<evidence type="ECO:0000313" key="3">
    <source>
        <dbReference type="EMBL" id="EMD93150.1"/>
    </source>
</evidence>
<keyword evidence="4" id="KW-1185">Reference proteome</keyword>
<evidence type="ECO:0000313" key="4">
    <source>
        <dbReference type="Proteomes" id="UP000016936"/>
    </source>
</evidence>
<dbReference type="EMBL" id="KB445574">
    <property type="protein sequence ID" value="EMD93150.1"/>
    <property type="molecule type" value="Genomic_DNA"/>
</dbReference>
<accession>M2T6C8</accession>
<feature type="domain" description="Alpha/beta hydrolase fold-3" evidence="2">
    <location>
        <begin position="48"/>
        <end position="166"/>
    </location>
</feature>
<gene>
    <name evidence="3" type="ORF">COCHEDRAFT_1223809</name>
</gene>
<dbReference type="PANTHER" id="PTHR48081:SF3">
    <property type="entry name" value="ALPHA_BETA HYDROLASE FOLD-3 DOMAIN-CONTAINING PROTEIN"/>
    <property type="match status" value="1"/>
</dbReference>
<evidence type="ECO:0000259" key="2">
    <source>
        <dbReference type="Pfam" id="PF07859"/>
    </source>
</evidence>
<dbReference type="SUPFAM" id="SSF53474">
    <property type="entry name" value="alpha/beta-Hydrolases"/>
    <property type="match status" value="1"/>
</dbReference>
<dbReference type="eggNOG" id="KOG1515">
    <property type="taxonomic scope" value="Eukaryota"/>
</dbReference>
<proteinExistence type="predicted"/>
<dbReference type="PANTHER" id="PTHR48081">
    <property type="entry name" value="AB HYDROLASE SUPERFAMILY PROTEIN C4A8.06C"/>
    <property type="match status" value="1"/>
</dbReference>
<dbReference type="Gene3D" id="3.40.50.1820">
    <property type="entry name" value="alpha/beta hydrolase"/>
    <property type="match status" value="1"/>
</dbReference>
<reference evidence="3 4" key="1">
    <citation type="journal article" date="2012" name="PLoS Pathog.">
        <title>Diverse lifestyles and strategies of plant pathogenesis encoded in the genomes of eighteen Dothideomycetes fungi.</title>
        <authorList>
            <person name="Ohm R.A."/>
            <person name="Feau N."/>
            <person name="Henrissat B."/>
            <person name="Schoch C.L."/>
            <person name="Horwitz B.A."/>
            <person name="Barry K.W."/>
            <person name="Condon B.J."/>
            <person name="Copeland A.C."/>
            <person name="Dhillon B."/>
            <person name="Glaser F."/>
            <person name="Hesse C.N."/>
            <person name="Kosti I."/>
            <person name="LaButti K."/>
            <person name="Lindquist E.A."/>
            <person name="Lucas S."/>
            <person name="Salamov A.A."/>
            <person name="Bradshaw R.E."/>
            <person name="Ciuffetti L."/>
            <person name="Hamelin R.C."/>
            <person name="Kema G.H.J."/>
            <person name="Lawrence C."/>
            <person name="Scott J.A."/>
            <person name="Spatafora J.W."/>
            <person name="Turgeon B.G."/>
            <person name="de Wit P.J.G.M."/>
            <person name="Zhong S."/>
            <person name="Goodwin S.B."/>
            <person name="Grigoriev I.V."/>
        </authorList>
    </citation>
    <scope>NUCLEOTIDE SEQUENCE [LARGE SCALE GENOMIC DNA]</scope>
    <source>
        <strain evidence="4">C5 / ATCC 48332 / race O</strain>
    </source>
</reference>
<organism evidence="3 4">
    <name type="scientific">Cochliobolus heterostrophus (strain C5 / ATCC 48332 / race O)</name>
    <name type="common">Southern corn leaf blight fungus</name>
    <name type="synonym">Bipolaris maydis</name>
    <dbReference type="NCBI Taxonomy" id="701091"/>
    <lineage>
        <taxon>Eukaryota</taxon>
        <taxon>Fungi</taxon>
        <taxon>Dikarya</taxon>
        <taxon>Ascomycota</taxon>
        <taxon>Pezizomycotina</taxon>
        <taxon>Dothideomycetes</taxon>
        <taxon>Pleosporomycetidae</taxon>
        <taxon>Pleosporales</taxon>
        <taxon>Pleosporineae</taxon>
        <taxon>Pleosporaceae</taxon>
        <taxon>Bipolaris</taxon>
    </lineage>
</organism>
<evidence type="ECO:0000256" key="1">
    <source>
        <dbReference type="ARBA" id="ARBA00022801"/>
    </source>
</evidence>
<sequence length="313" mass="35153">MSLRTIPENRFDSLNVYTTSYKKIGDHEIEVNVLVPKGISPGKHPVMVKWHGGGLTTGTALYPSWFSAYMIPLIIRNKAIAVVPNYRLTPEATGDEILEDIASLGDWLVCSLPTYLESKDPTIEPDFSRVLVTGDSAGGWMALQSVLSLPEKTFRACFIQYPVVNAIPYSPDDTILGGPFPPKEKLDDFLATVKPGTVVSAAIPPARSQIMPLLLAYKRWDEFFGTGQHLMPDTRIETAKSFVPTYILHGKDDSIVPIKWTEKFVDRARELFPDTKFDFVTRPGEHGFDDSIYEEDEPWLADMVKNVEKDWLE</sequence>
<dbReference type="InterPro" id="IPR013094">
    <property type="entry name" value="AB_hydrolase_3"/>
</dbReference>
<dbReference type="Proteomes" id="UP000016936">
    <property type="component" value="Unassembled WGS sequence"/>
</dbReference>
<dbReference type="InterPro" id="IPR050300">
    <property type="entry name" value="GDXG_lipolytic_enzyme"/>
</dbReference>
<keyword evidence="1" id="KW-0378">Hydrolase</keyword>
<dbReference type="OMA" id="CPILLRY"/>
<dbReference type="HOGENOM" id="CLU_012494_9_1_1"/>